<organism evidence="16 17">
    <name type="scientific">Talaromyces proteolyticus</name>
    <dbReference type="NCBI Taxonomy" id="1131652"/>
    <lineage>
        <taxon>Eukaryota</taxon>
        <taxon>Fungi</taxon>
        <taxon>Dikarya</taxon>
        <taxon>Ascomycota</taxon>
        <taxon>Pezizomycotina</taxon>
        <taxon>Eurotiomycetes</taxon>
        <taxon>Eurotiomycetidae</taxon>
        <taxon>Eurotiales</taxon>
        <taxon>Trichocomaceae</taxon>
        <taxon>Talaromyces</taxon>
        <taxon>Talaromyces sect. Bacilispori</taxon>
    </lineage>
</organism>
<dbReference type="GO" id="GO:0005886">
    <property type="term" value="C:plasma membrane"/>
    <property type="evidence" value="ECO:0007669"/>
    <property type="project" value="UniProtKB-SubCell"/>
</dbReference>
<keyword evidence="7" id="KW-0249">Electron transport</keyword>
<dbReference type="InterPro" id="IPR017938">
    <property type="entry name" value="Riboflavin_synthase-like_b-brl"/>
</dbReference>
<evidence type="ECO:0000256" key="5">
    <source>
        <dbReference type="ARBA" id="ARBA00022475"/>
    </source>
</evidence>
<evidence type="ECO:0000256" key="12">
    <source>
        <dbReference type="ARBA" id="ARBA00048483"/>
    </source>
</evidence>
<feature type="transmembrane region" description="Helical" evidence="14">
    <location>
        <begin position="50"/>
        <end position="72"/>
    </location>
</feature>
<dbReference type="PANTHER" id="PTHR32361:SF23">
    <property type="entry name" value="FERRIC-CHELATE REDUCTASE"/>
    <property type="match status" value="1"/>
</dbReference>
<keyword evidence="6 14" id="KW-0812">Transmembrane</keyword>
<feature type="transmembrane region" description="Helical" evidence="14">
    <location>
        <begin position="154"/>
        <end position="178"/>
    </location>
</feature>
<dbReference type="EMBL" id="JAJTJA010000013">
    <property type="protein sequence ID" value="KAH8690853.1"/>
    <property type="molecule type" value="Genomic_DNA"/>
</dbReference>
<feature type="transmembrane region" description="Helical" evidence="14">
    <location>
        <begin position="199"/>
        <end position="218"/>
    </location>
</feature>
<comment type="similarity">
    <text evidence="2">Belongs to the ferric reductase (FRE) family.</text>
</comment>
<evidence type="ECO:0000256" key="10">
    <source>
        <dbReference type="ARBA" id="ARBA00023065"/>
    </source>
</evidence>
<dbReference type="GeneID" id="70247640"/>
<keyword evidence="8 14" id="KW-1133">Transmembrane helix</keyword>
<dbReference type="Pfam" id="PF08022">
    <property type="entry name" value="FAD_binding_8"/>
    <property type="match status" value="1"/>
</dbReference>
<dbReference type="InterPro" id="IPR051410">
    <property type="entry name" value="Ferric/Cupric_Reductase"/>
</dbReference>
<feature type="domain" description="FAD-binding FR-type" evidence="15">
    <location>
        <begin position="306"/>
        <end position="419"/>
    </location>
</feature>
<keyword evidence="9" id="KW-0560">Oxidoreductase</keyword>
<dbReference type="Gene3D" id="3.40.50.80">
    <property type="entry name" value="Nucleotide-binding domain of ferredoxin-NADP reductase (FNR) module"/>
    <property type="match status" value="1"/>
</dbReference>
<dbReference type="SFLD" id="SFLDG01168">
    <property type="entry name" value="Ferric_reductase_subgroup_(FRE"/>
    <property type="match status" value="1"/>
</dbReference>
<dbReference type="CDD" id="cd06186">
    <property type="entry name" value="NOX_Duox_like_FAD_NADP"/>
    <property type="match status" value="1"/>
</dbReference>
<dbReference type="EC" id="1.16.1.9" evidence="3"/>
<feature type="compositionally biased region" description="Basic and acidic residues" evidence="13">
    <location>
        <begin position="528"/>
        <end position="538"/>
    </location>
</feature>
<keyword evidence="11 14" id="KW-0472">Membrane</keyword>
<comment type="caution">
    <text evidence="16">The sequence shown here is derived from an EMBL/GenBank/DDBJ whole genome shotgun (WGS) entry which is preliminary data.</text>
</comment>
<evidence type="ECO:0000259" key="15">
    <source>
        <dbReference type="PROSITE" id="PS51384"/>
    </source>
</evidence>
<feature type="transmembrane region" description="Helical" evidence="14">
    <location>
        <begin position="230"/>
        <end position="253"/>
    </location>
</feature>
<keyword evidence="10" id="KW-0406">Ion transport</keyword>
<sequence length="624" mass="69941">MDSDMDTSGLPWLDSPVMLHSSRADTCKLTPQQCEYRSGHWRYWYQADHVYALAAVYFMCAVIGVFAVVHTLSKYGPAWLSNTGFAKRLRTGFRYLSYSIAGEHRKIPFLPSASLGLSLLILAGVIYFAALTLGPKPYYWPNTSTLNYGNSPPIATRTGWMALGLLPFVLALSAKANLISAVTGIPYEKLQVFHHWTSYAMFVLALIHTFPFIVYHIQKGDMVMQWQTSVTYWTGVAALIPQAYLTFMSLPWIRNRYYEFFKSTHITVSILFIFFFFIHCDFRLTSWDYFIATGTIYIFSLLYAWTKTYLFSGLHTAKISLLPCGLIEIVIPTVTSWRPGQHVFLRFLALGLHSLTAHPFTISSVPHKTEVCGHPSEMKFYIKPHGRGFTARIAKFAEGKPHIRVRVFLEGPYSGVNNSFLSTNFDRSLVISGGSGAGFSLGLIEDLVRHQLTMTISDTAKTIQVVYATRHKAVAYWYKEKLEEIFTLALGNGKPIGCQVEASIHVTSTEPISKSATHLDAADAATTDQEKNITKRDSSNSLSSDNENNSSSHIQIHENGERPNLRNVISSASLATNGGVAVVVCGPNSMLHDARNIVSQEQVRLLKDSSRRKEVYLHTESFSW</sequence>
<dbReference type="Pfam" id="PF01794">
    <property type="entry name" value="Ferric_reduct"/>
    <property type="match status" value="1"/>
</dbReference>
<dbReference type="AlphaFoldDB" id="A0AAD4KL26"/>
<keyword evidence="17" id="KW-1185">Reference proteome</keyword>
<evidence type="ECO:0000256" key="8">
    <source>
        <dbReference type="ARBA" id="ARBA00022989"/>
    </source>
</evidence>
<dbReference type="SUPFAM" id="SSF63380">
    <property type="entry name" value="Riboflavin synthase domain-like"/>
    <property type="match status" value="1"/>
</dbReference>
<feature type="transmembrane region" description="Helical" evidence="14">
    <location>
        <begin position="260"/>
        <end position="278"/>
    </location>
</feature>
<evidence type="ECO:0000256" key="6">
    <source>
        <dbReference type="ARBA" id="ARBA00022692"/>
    </source>
</evidence>
<dbReference type="SFLD" id="SFLDS00052">
    <property type="entry name" value="Ferric_Reductase_Domain"/>
    <property type="match status" value="1"/>
</dbReference>
<evidence type="ECO:0000256" key="1">
    <source>
        <dbReference type="ARBA" id="ARBA00004651"/>
    </source>
</evidence>
<comment type="catalytic activity">
    <reaction evidence="12">
        <text>2 a Fe(II)-siderophore + NADP(+) + H(+) = 2 a Fe(III)-siderophore + NADPH</text>
        <dbReference type="Rhea" id="RHEA:28795"/>
        <dbReference type="Rhea" id="RHEA-COMP:11342"/>
        <dbReference type="Rhea" id="RHEA-COMP:11344"/>
        <dbReference type="ChEBI" id="CHEBI:15378"/>
        <dbReference type="ChEBI" id="CHEBI:29033"/>
        <dbReference type="ChEBI" id="CHEBI:29034"/>
        <dbReference type="ChEBI" id="CHEBI:57783"/>
        <dbReference type="ChEBI" id="CHEBI:58349"/>
        <dbReference type="EC" id="1.16.1.9"/>
    </reaction>
</comment>
<dbReference type="PROSITE" id="PS51384">
    <property type="entry name" value="FAD_FR"/>
    <property type="match status" value="1"/>
</dbReference>
<dbReference type="Proteomes" id="UP001201262">
    <property type="component" value="Unassembled WGS sequence"/>
</dbReference>
<dbReference type="InterPro" id="IPR013121">
    <property type="entry name" value="Fe_red_NAD-bd_6"/>
</dbReference>
<dbReference type="InterPro" id="IPR013112">
    <property type="entry name" value="FAD-bd_8"/>
</dbReference>
<evidence type="ECO:0000256" key="4">
    <source>
        <dbReference type="ARBA" id="ARBA00022448"/>
    </source>
</evidence>
<comment type="subcellular location">
    <subcellularLocation>
        <location evidence="1">Cell membrane</location>
        <topology evidence="1">Multi-pass membrane protein</topology>
    </subcellularLocation>
</comment>
<evidence type="ECO:0000256" key="3">
    <source>
        <dbReference type="ARBA" id="ARBA00012668"/>
    </source>
</evidence>
<evidence type="ECO:0000256" key="7">
    <source>
        <dbReference type="ARBA" id="ARBA00022982"/>
    </source>
</evidence>
<feature type="compositionally biased region" description="Low complexity" evidence="13">
    <location>
        <begin position="539"/>
        <end position="552"/>
    </location>
</feature>
<reference evidence="16" key="1">
    <citation type="submission" date="2021-12" db="EMBL/GenBank/DDBJ databases">
        <title>Convergent genome expansion in fungi linked to evolution of root-endophyte symbiosis.</title>
        <authorList>
            <consortium name="DOE Joint Genome Institute"/>
            <person name="Ke Y.-H."/>
            <person name="Bonito G."/>
            <person name="Liao H.-L."/>
            <person name="Looney B."/>
            <person name="Rojas-Flechas A."/>
            <person name="Nash J."/>
            <person name="Hameed K."/>
            <person name="Schadt C."/>
            <person name="Martin F."/>
            <person name="Crous P.W."/>
            <person name="Miettinen O."/>
            <person name="Magnuson J.K."/>
            <person name="Labbe J."/>
            <person name="Jacobson D."/>
            <person name="Doktycz M.J."/>
            <person name="Veneault-Fourrey C."/>
            <person name="Kuo A."/>
            <person name="Mondo S."/>
            <person name="Calhoun S."/>
            <person name="Riley R."/>
            <person name="Ohm R."/>
            <person name="LaButti K."/>
            <person name="Andreopoulos B."/>
            <person name="Pangilinan J."/>
            <person name="Nolan M."/>
            <person name="Tritt A."/>
            <person name="Clum A."/>
            <person name="Lipzen A."/>
            <person name="Daum C."/>
            <person name="Barry K."/>
            <person name="Grigoriev I.V."/>
            <person name="Vilgalys R."/>
        </authorList>
    </citation>
    <scope>NUCLEOTIDE SEQUENCE</scope>
    <source>
        <strain evidence="16">PMI_201</strain>
    </source>
</reference>
<dbReference type="GO" id="GO:0006826">
    <property type="term" value="P:iron ion transport"/>
    <property type="evidence" value="ECO:0007669"/>
    <property type="project" value="TreeGrafter"/>
</dbReference>
<dbReference type="GO" id="GO:0052851">
    <property type="term" value="F:ferric-chelate reductase (NADPH) activity"/>
    <property type="evidence" value="ECO:0007669"/>
    <property type="project" value="UniProtKB-EC"/>
</dbReference>
<accession>A0AAD4KL26</accession>
<name>A0AAD4KL26_9EURO</name>
<feature type="region of interest" description="Disordered" evidence="13">
    <location>
        <begin position="515"/>
        <end position="562"/>
    </location>
</feature>
<dbReference type="GO" id="GO:0015677">
    <property type="term" value="P:copper ion import"/>
    <property type="evidence" value="ECO:0007669"/>
    <property type="project" value="TreeGrafter"/>
</dbReference>
<dbReference type="PANTHER" id="PTHR32361">
    <property type="entry name" value="FERRIC/CUPRIC REDUCTASE TRANSMEMBRANE COMPONENT"/>
    <property type="match status" value="1"/>
</dbReference>
<dbReference type="InterPro" id="IPR013130">
    <property type="entry name" value="Fe3_Rdtase_TM_dom"/>
</dbReference>
<evidence type="ECO:0000256" key="2">
    <source>
        <dbReference type="ARBA" id="ARBA00006278"/>
    </source>
</evidence>
<evidence type="ECO:0000256" key="14">
    <source>
        <dbReference type="SAM" id="Phobius"/>
    </source>
</evidence>
<feature type="transmembrane region" description="Helical" evidence="14">
    <location>
        <begin position="284"/>
        <end position="305"/>
    </location>
</feature>
<dbReference type="InterPro" id="IPR039261">
    <property type="entry name" value="FNR_nucleotide-bd"/>
</dbReference>
<keyword evidence="5" id="KW-1003">Cell membrane</keyword>
<evidence type="ECO:0000256" key="9">
    <source>
        <dbReference type="ARBA" id="ARBA00023002"/>
    </source>
</evidence>
<gene>
    <name evidence="16" type="ORF">BGW36DRAFT_389458</name>
</gene>
<feature type="compositionally biased region" description="Low complexity" evidence="13">
    <location>
        <begin position="516"/>
        <end position="527"/>
    </location>
</feature>
<feature type="transmembrane region" description="Helical" evidence="14">
    <location>
        <begin position="115"/>
        <end position="134"/>
    </location>
</feature>
<dbReference type="RefSeq" id="XP_046067049.1">
    <property type="nucleotide sequence ID" value="XM_046217353.1"/>
</dbReference>
<proteinExistence type="inferred from homology"/>
<dbReference type="InterPro" id="IPR017927">
    <property type="entry name" value="FAD-bd_FR_type"/>
</dbReference>
<evidence type="ECO:0000313" key="16">
    <source>
        <dbReference type="EMBL" id="KAH8690853.1"/>
    </source>
</evidence>
<protein>
    <recommendedName>
        <fullName evidence="3">ferric-chelate reductase (NADPH)</fullName>
        <ecNumber evidence="3">1.16.1.9</ecNumber>
    </recommendedName>
</protein>
<evidence type="ECO:0000256" key="13">
    <source>
        <dbReference type="SAM" id="MobiDB-lite"/>
    </source>
</evidence>
<dbReference type="Pfam" id="PF08030">
    <property type="entry name" value="NAD_binding_6"/>
    <property type="match status" value="1"/>
</dbReference>
<evidence type="ECO:0000256" key="11">
    <source>
        <dbReference type="ARBA" id="ARBA00023136"/>
    </source>
</evidence>
<dbReference type="GO" id="GO:0006879">
    <property type="term" value="P:intracellular iron ion homeostasis"/>
    <property type="evidence" value="ECO:0007669"/>
    <property type="project" value="TreeGrafter"/>
</dbReference>
<evidence type="ECO:0000313" key="17">
    <source>
        <dbReference type="Proteomes" id="UP001201262"/>
    </source>
</evidence>
<keyword evidence="4" id="KW-0813">Transport</keyword>